<dbReference type="AlphaFoldDB" id="A0A0E3KYL6"/>
<accession>A0A0E3KYL6</accession>
<dbReference type="Pfam" id="PF02811">
    <property type="entry name" value="PHP"/>
    <property type="match status" value="1"/>
</dbReference>
<evidence type="ECO:0000313" key="3">
    <source>
        <dbReference type="Proteomes" id="UP000066529"/>
    </source>
</evidence>
<dbReference type="OrthoDB" id="9968at2157"/>
<dbReference type="PATRIC" id="fig|523844.20.peg.1259"/>
<dbReference type="Gene3D" id="3.20.20.140">
    <property type="entry name" value="Metal-dependent hydrolases"/>
    <property type="match status" value="1"/>
</dbReference>
<dbReference type="PANTHER" id="PTHR36928">
    <property type="entry name" value="PHOSPHATASE YCDX-RELATED"/>
    <property type="match status" value="1"/>
</dbReference>
<dbReference type="FunFam" id="3.20.20.140:FF:000153">
    <property type="entry name" value="Uncharacterized protein MJ1295"/>
    <property type="match status" value="1"/>
</dbReference>
<dbReference type="HOGENOM" id="CLU_106253_0_0_2"/>
<dbReference type="InterPro" id="IPR050243">
    <property type="entry name" value="PHP_phosphatase"/>
</dbReference>
<dbReference type="GO" id="GO:0005829">
    <property type="term" value="C:cytosol"/>
    <property type="evidence" value="ECO:0007669"/>
    <property type="project" value="TreeGrafter"/>
</dbReference>
<dbReference type="PANTHER" id="PTHR36928:SF1">
    <property type="entry name" value="PHOSPHATASE YCDX-RELATED"/>
    <property type="match status" value="1"/>
</dbReference>
<sequence>MIDLHTHTIFSDGELIPSELIRRAVIHGYKAIALTDHADYTNLEQLIEAAKKAKYLESEWDIRVLSGVELTHVPPRQIAPLAKKAKELGAEIVVVHGETIAEPVAPGTNAAAVACEYVDILAHPGLISEEDVETAKENNVCLEITARNGHNRTNGHVARLALQAGATLLVNTDTHAPENLITDEAALRIAMGAGLTEAKAREVLKASARKIAEII</sequence>
<dbReference type="GeneID" id="41603699"/>
<protein>
    <recommendedName>
        <fullName evidence="1">Polymerase/histidinol phosphatase N-terminal domain-containing protein</fullName>
    </recommendedName>
</protein>
<dbReference type="NCBIfam" id="NF004981">
    <property type="entry name" value="PRK06361.1"/>
    <property type="match status" value="1"/>
</dbReference>
<dbReference type="STRING" id="523844.MSTHT_0983"/>
<dbReference type="EMBL" id="CP009501">
    <property type="protein sequence ID" value="AKB12741.1"/>
    <property type="molecule type" value="Genomic_DNA"/>
</dbReference>
<dbReference type="KEGG" id="mthr:MSTHT_0983"/>
<feature type="domain" description="Polymerase/histidinol phosphatase N-terminal" evidence="1">
    <location>
        <begin position="2"/>
        <end position="74"/>
    </location>
</feature>
<dbReference type="InterPro" id="IPR004013">
    <property type="entry name" value="PHP_dom"/>
</dbReference>
<dbReference type="InterPro" id="IPR003141">
    <property type="entry name" value="Pol/His_phosphatase_N"/>
</dbReference>
<organism evidence="2 3">
    <name type="scientific">Methanosarcina thermophila (strain ATCC 43570 / DSM 1825 / OCM 12 / VKM B-1830 / TM-1)</name>
    <dbReference type="NCBI Taxonomy" id="523844"/>
    <lineage>
        <taxon>Archaea</taxon>
        <taxon>Methanobacteriati</taxon>
        <taxon>Methanobacteriota</taxon>
        <taxon>Stenosarchaea group</taxon>
        <taxon>Methanomicrobia</taxon>
        <taxon>Methanosarcinales</taxon>
        <taxon>Methanosarcinaceae</taxon>
        <taxon>Methanosarcina</taxon>
    </lineage>
</organism>
<name>A0A0E3KYL6_METTT</name>
<dbReference type="GO" id="GO:0008270">
    <property type="term" value="F:zinc ion binding"/>
    <property type="evidence" value="ECO:0007669"/>
    <property type="project" value="TreeGrafter"/>
</dbReference>
<dbReference type="InterPro" id="IPR016195">
    <property type="entry name" value="Pol/histidinol_Pase-like"/>
</dbReference>
<dbReference type="GO" id="GO:0042578">
    <property type="term" value="F:phosphoric ester hydrolase activity"/>
    <property type="evidence" value="ECO:0007669"/>
    <property type="project" value="TreeGrafter"/>
</dbReference>
<dbReference type="SUPFAM" id="SSF89550">
    <property type="entry name" value="PHP domain-like"/>
    <property type="match status" value="1"/>
</dbReference>
<reference evidence="2 3" key="1">
    <citation type="submission" date="2014-07" db="EMBL/GenBank/DDBJ databases">
        <title>Methanogenic archaea and the global carbon cycle.</title>
        <authorList>
            <person name="Henriksen J.R."/>
            <person name="Luke J."/>
            <person name="Reinhart S."/>
            <person name="Benedict M.N."/>
            <person name="Youngblut N.D."/>
            <person name="Metcalf M.E."/>
            <person name="Whitaker R.J."/>
            <person name="Metcalf W.W."/>
        </authorList>
    </citation>
    <scope>NUCLEOTIDE SEQUENCE [LARGE SCALE GENOMIC DNA]</scope>
    <source>
        <strain evidence="3">ATCC 43570 / DSM 1825 / OCM 12 / VKM B-1830 / TM-1</strain>
    </source>
</reference>
<proteinExistence type="predicted"/>
<evidence type="ECO:0000259" key="1">
    <source>
        <dbReference type="SMART" id="SM00481"/>
    </source>
</evidence>
<gene>
    <name evidence="2" type="ORF">MSTHT_0983</name>
</gene>
<dbReference type="CDD" id="cd07432">
    <property type="entry name" value="PHP_HisPPase"/>
    <property type="match status" value="1"/>
</dbReference>
<dbReference type="RefSeq" id="WP_048166867.1">
    <property type="nucleotide sequence ID" value="NZ_CP009501.1"/>
</dbReference>
<dbReference type="Proteomes" id="UP000066529">
    <property type="component" value="Chromosome"/>
</dbReference>
<dbReference type="SMART" id="SM00481">
    <property type="entry name" value="POLIIIAc"/>
    <property type="match status" value="1"/>
</dbReference>
<evidence type="ECO:0000313" key="2">
    <source>
        <dbReference type="EMBL" id="AKB12741.1"/>
    </source>
</evidence>